<proteinExistence type="predicted"/>
<dbReference type="KEGG" id="blq:L21SP5_00101"/>
<dbReference type="OrthoDB" id="6383434at2"/>
<organism evidence="1 3">
    <name type="scientific">Salinivirga cyanobacteriivorans</name>
    <dbReference type="NCBI Taxonomy" id="1307839"/>
    <lineage>
        <taxon>Bacteria</taxon>
        <taxon>Pseudomonadati</taxon>
        <taxon>Bacteroidota</taxon>
        <taxon>Bacteroidia</taxon>
        <taxon>Bacteroidales</taxon>
        <taxon>Salinivirgaceae</taxon>
        <taxon>Salinivirga</taxon>
    </lineage>
</organism>
<dbReference type="STRING" id="1307839.L21SP5_00101"/>
<dbReference type="RefSeq" id="WP_057951419.1">
    <property type="nucleotide sequence ID" value="NZ_CP013118.1"/>
</dbReference>
<evidence type="ECO:0000313" key="1">
    <source>
        <dbReference type="EMBL" id="ALO13783.1"/>
    </source>
</evidence>
<dbReference type="AlphaFoldDB" id="A0A0S2HUP0"/>
<evidence type="ECO:0000313" key="3">
    <source>
        <dbReference type="Proteomes" id="UP000064893"/>
    </source>
</evidence>
<dbReference type="EMBL" id="CP013118">
    <property type="protein sequence ID" value="ALO13783.1"/>
    <property type="molecule type" value="Genomic_DNA"/>
</dbReference>
<sequence>MEEAALITDESEILEILDEIKEGYENGEDEVSFNYGTTIMYNSSVDLGGEDPIQVQIETDHYQQETRINPANGETYTEDHIYQQDGDFTSLRFEGVGSPGNHVIEIDVEADDYSLLYNYIYEDSIIEVEIVTELIEENEKNTFSSFIIDNGEVTGYFIEREAGTYAEERQDGSGKRIPAETYEVIENDCSLYDDKPPKEKRENCANEFRLKTTPEKSGTRSGILIHTGVDYEHTSGCLITAGDEYTSAEFELKDPETGETIKTINIYDTNGSSGTTLNSINTYIEQKQEEAEESNKALEINITINR</sequence>
<name>A0A0S2HUP0_9BACT</name>
<dbReference type="Proteomes" id="UP000064893">
    <property type="component" value="Chromosome"/>
</dbReference>
<protein>
    <recommendedName>
        <fullName evidence="4">DUF5675 domain-containing protein</fullName>
    </recommendedName>
</protein>
<dbReference type="KEGG" id="blq:L21SP5_00165"/>
<evidence type="ECO:0008006" key="4">
    <source>
        <dbReference type="Google" id="ProtNLM"/>
    </source>
</evidence>
<keyword evidence="3" id="KW-1185">Reference proteome</keyword>
<gene>
    <name evidence="1" type="ORF">L21SP5_00101</name>
    <name evidence="2" type="ORF">L21SP5_00165</name>
</gene>
<evidence type="ECO:0000313" key="2">
    <source>
        <dbReference type="EMBL" id="ALO13845.1"/>
    </source>
</evidence>
<dbReference type="EMBL" id="CP013118">
    <property type="protein sequence ID" value="ALO13845.1"/>
    <property type="molecule type" value="Genomic_DNA"/>
</dbReference>
<reference evidence="1 3" key="1">
    <citation type="submission" date="2015-11" db="EMBL/GenBank/DDBJ databases">
        <title>Description and complete genome sequence of a novel strain predominating in hypersaline microbial mats and representing a new family of the Bacteriodetes phylum.</title>
        <authorList>
            <person name="Spring S."/>
            <person name="Bunk B."/>
            <person name="Sproer C."/>
            <person name="Klenk H.-P."/>
        </authorList>
    </citation>
    <scope>NUCLEOTIDE SEQUENCE [LARGE SCALE GENOMIC DNA]</scope>
    <source>
        <strain evidence="1 3">L21-Spi-D4</strain>
    </source>
</reference>
<accession>A0A0S2HUP0</accession>